<dbReference type="AlphaFoldDB" id="A0A2C8AUL7"/>
<evidence type="ECO:0000313" key="2">
    <source>
        <dbReference type="Proteomes" id="UP000250080"/>
    </source>
</evidence>
<evidence type="ECO:0008006" key="3">
    <source>
        <dbReference type="Google" id="ProtNLM"/>
    </source>
</evidence>
<dbReference type="PROSITE" id="PS51257">
    <property type="entry name" value="PROKAR_LIPOPROTEIN"/>
    <property type="match status" value="1"/>
</dbReference>
<sequence length="146" mass="15170">MVVGEVRMRGRRRAGIVTVAGLVTLMGLTGCVPFACSAIGWSNTLAVQLDGDTSAVDQVQLCTDAGCAPAEDVDMTGPLGFVSVEDQAGDSWTFSVGMMRLERFTVRTLAGDGTVLSDTEVTPEWVRVGGSEQCGGPGEATVTVQP</sequence>
<evidence type="ECO:0000313" key="1">
    <source>
        <dbReference type="EMBL" id="SCQ82059.1"/>
    </source>
</evidence>
<dbReference type="EMBL" id="LT618793">
    <property type="protein sequence ID" value="SCQ82059.1"/>
    <property type="molecule type" value="Genomic_DNA"/>
</dbReference>
<reference evidence="1 2" key="1">
    <citation type="submission" date="2016-09" db="EMBL/GenBank/DDBJ databases">
        <authorList>
            <person name="Laine KS P."/>
        </authorList>
    </citation>
    <scope>NUCLEOTIDE SEQUENCE [LARGE SCALE GENOMIC DNA]</scope>
    <source>
        <strain evidence="1">PFRJS-23</strain>
    </source>
</reference>
<gene>
    <name evidence="1" type="ORF">PFR_JS23_2108</name>
</gene>
<accession>A0A2C8AUL7</accession>
<name>A0A2C8AUL7_9ACTN</name>
<organism evidence="1 2">
    <name type="scientific">Propionibacterium freudenreichii</name>
    <dbReference type="NCBI Taxonomy" id="1744"/>
    <lineage>
        <taxon>Bacteria</taxon>
        <taxon>Bacillati</taxon>
        <taxon>Actinomycetota</taxon>
        <taxon>Actinomycetes</taxon>
        <taxon>Propionibacteriales</taxon>
        <taxon>Propionibacteriaceae</taxon>
        <taxon>Propionibacterium</taxon>
    </lineage>
</organism>
<proteinExistence type="predicted"/>
<dbReference type="Proteomes" id="UP000250080">
    <property type="component" value="Chromosome I"/>
</dbReference>
<protein>
    <recommendedName>
        <fullName evidence="3">Lipoprotein</fullName>
    </recommendedName>
</protein>